<name>F8FG62_PAEMK</name>
<dbReference type="Proteomes" id="UP000006620">
    <property type="component" value="Chromosome"/>
</dbReference>
<evidence type="ECO:0000313" key="1">
    <source>
        <dbReference type="EMBL" id="AEI43882.1"/>
    </source>
</evidence>
<dbReference type="HOGENOM" id="CLU_3064256_0_0_9"/>
<reference evidence="2" key="1">
    <citation type="submission" date="2011-06" db="EMBL/GenBank/DDBJ databases">
        <title>Complete genome sequence of Paenibacillus mucilaginosus KNP414.</title>
        <authorList>
            <person name="Wang J."/>
            <person name="Hu S."/>
            <person name="Hu X."/>
            <person name="Zhang B."/>
            <person name="Dong D."/>
            <person name="Zhang S."/>
            <person name="Zhao K."/>
            <person name="Wu D."/>
        </authorList>
    </citation>
    <scope>NUCLEOTIDE SEQUENCE [LARGE SCALE GENOMIC DNA]</scope>
    <source>
        <strain evidence="2">KNP414</strain>
    </source>
</reference>
<dbReference type="KEGG" id="pms:KNP414_05358"/>
<accession>F8FG62</accession>
<dbReference type="EMBL" id="CP002869">
    <property type="protein sequence ID" value="AEI43882.1"/>
    <property type="molecule type" value="Genomic_DNA"/>
</dbReference>
<organism evidence="1 2">
    <name type="scientific">Paenibacillus mucilaginosus (strain KNP414)</name>
    <dbReference type="NCBI Taxonomy" id="1036673"/>
    <lineage>
        <taxon>Bacteria</taxon>
        <taxon>Bacillati</taxon>
        <taxon>Bacillota</taxon>
        <taxon>Bacilli</taxon>
        <taxon>Bacillales</taxon>
        <taxon>Paenibacillaceae</taxon>
        <taxon>Paenibacillus</taxon>
    </lineage>
</organism>
<gene>
    <name evidence="1" type="ordered locus">KNP414_05358</name>
</gene>
<reference evidence="1 2" key="2">
    <citation type="journal article" date="2013" name="Genome Announc.">
        <title>Genome Sequence of Growth-Improving Paenibacillus mucilaginosus Strain KNP414.</title>
        <authorList>
            <person name="Lu J.J."/>
            <person name="Wang J.F."/>
            <person name="Hu X.F."/>
        </authorList>
    </citation>
    <scope>NUCLEOTIDE SEQUENCE [LARGE SCALE GENOMIC DNA]</scope>
    <source>
        <strain evidence="1 2">KNP414</strain>
    </source>
</reference>
<evidence type="ECO:0000313" key="2">
    <source>
        <dbReference type="Proteomes" id="UP000006620"/>
    </source>
</evidence>
<proteinExistence type="predicted"/>
<sequence>MRILICCGILLLYPMNSLPFIFQSQSHDLTRQFGVPSVSQWYFRSSEHRIMIL</sequence>
<dbReference type="AlphaFoldDB" id="F8FG62"/>
<protein>
    <submittedName>
        <fullName evidence="1">Uncharacterized protein</fullName>
    </submittedName>
</protein>